<dbReference type="EMBL" id="BGZK01000799">
    <property type="protein sequence ID" value="GBP60893.1"/>
    <property type="molecule type" value="Genomic_DNA"/>
</dbReference>
<name>A0A4C1XCG3_EUMVA</name>
<organism evidence="1 2">
    <name type="scientific">Eumeta variegata</name>
    <name type="common">Bagworm moth</name>
    <name type="synonym">Eumeta japonica</name>
    <dbReference type="NCBI Taxonomy" id="151549"/>
    <lineage>
        <taxon>Eukaryota</taxon>
        <taxon>Metazoa</taxon>
        <taxon>Ecdysozoa</taxon>
        <taxon>Arthropoda</taxon>
        <taxon>Hexapoda</taxon>
        <taxon>Insecta</taxon>
        <taxon>Pterygota</taxon>
        <taxon>Neoptera</taxon>
        <taxon>Endopterygota</taxon>
        <taxon>Lepidoptera</taxon>
        <taxon>Glossata</taxon>
        <taxon>Ditrysia</taxon>
        <taxon>Tineoidea</taxon>
        <taxon>Psychidae</taxon>
        <taxon>Oiketicinae</taxon>
        <taxon>Eumeta</taxon>
    </lineage>
</organism>
<evidence type="ECO:0000313" key="1">
    <source>
        <dbReference type="EMBL" id="GBP60893.1"/>
    </source>
</evidence>
<dbReference type="Proteomes" id="UP000299102">
    <property type="component" value="Unassembled WGS sequence"/>
</dbReference>
<accession>A0A4C1XCG3</accession>
<comment type="caution">
    <text evidence="1">The sequence shown here is derived from an EMBL/GenBank/DDBJ whole genome shotgun (WGS) entry which is preliminary data.</text>
</comment>
<evidence type="ECO:0000313" key="2">
    <source>
        <dbReference type="Proteomes" id="UP000299102"/>
    </source>
</evidence>
<proteinExistence type="predicted"/>
<gene>
    <name evidence="1" type="ORF">EVAR_48697_1</name>
</gene>
<reference evidence="1 2" key="1">
    <citation type="journal article" date="2019" name="Commun. Biol.">
        <title>The bagworm genome reveals a unique fibroin gene that provides high tensile strength.</title>
        <authorList>
            <person name="Kono N."/>
            <person name="Nakamura H."/>
            <person name="Ohtoshi R."/>
            <person name="Tomita M."/>
            <person name="Numata K."/>
            <person name="Arakawa K."/>
        </authorList>
    </citation>
    <scope>NUCLEOTIDE SEQUENCE [LARGE SCALE GENOMIC DNA]</scope>
</reference>
<sequence length="90" mass="9467">MANSNVQEKTEINTAPGLIEFDRVESGLKAGPESESWLTAQPVDAKAEGAPVTFDAAHIARRASDEVAESASVGSLYTPYTLVVVTVCIS</sequence>
<dbReference type="AlphaFoldDB" id="A0A4C1XCG3"/>
<protein>
    <submittedName>
        <fullName evidence="1">Uncharacterized protein</fullName>
    </submittedName>
</protein>
<keyword evidence="2" id="KW-1185">Reference proteome</keyword>